<reference evidence="1 2" key="1">
    <citation type="submission" date="2015-10" db="EMBL/GenBank/DDBJ databases">
        <title>Genome analyses suggest a sexual origin of heterokaryosis in a supposedly ancient asexual fungus.</title>
        <authorList>
            <person name="Ropars J."/>
            <person name="Sedzielewska K."/>
            <person name="Noel J."/>
            <person name="Charron P."/>
            <person name="Farinelli L."/>
            <person name="Marton T."/>
            <person name="Kruger M."/>
            <person name="Pelin A."/>
            <person name="Brachmann A."/>
            <person name="Corradi N."/>
        </authorList>
    </citation>
    <scope>NUCLEOTIDE SEQUENCE [LARGE SCALE GENOMIC DNA]</scope>
    <source>
        <strain evidence="1 2">A4</strain>
    </source>
</reference>
<evidence type="ECO:0000313" key="1">
    <source>
        <dbReference type="EMBL" id="PKY45512.1"/>
    </source>
</evidence>
<sequence>MDQMNAINASIVNDDLGNGLWIKKQYDYIDNGDLQECIRRTSYQNIASSSSAWCSDGVATNAYSLSLVLLVRSGYTLSCLVAGENPYENYENAFAVEIDTMKLVSFSRTLLRRTKSLFSITLLPKNSNKGKLCAKHKQQQPEMIDIFYNDYKILFMIVNFNTNGL</sequence>
<comment type="caution">
    <text evidence="1">The sequence shown here is derived from an EMBL/GenBank/DDBJ whole genome shotgun (WGS) entry which is preliminary data.</text>
</comment>
<dbReference type="VEuPathDB" id="FungiDB:RhiirFUN_005209"/>
<evidence type="ECO:0000313" key="2">
    <source>
        <dbReference type="Proteomes" id="UP000234323"/>
    </source>
</evidence>
<dbReference type="VEuPathDB" id="FungiDB:FUN_005530"/>
<proteinExistence type="predicted"/>
<keyword evidence="2" id="KW-1185">Reference proteome</keyword>
<organism evidence="1 2">
    <name type="scientific">Rhizophagus irregularis</name>
    <dbReference type="NCBI Taxonomy" id="588596"/>
    <lineage>
        <taxon>Eukaryota</taxon>
        <taxon>Fungi</taxon>
        <taxon>Fungi incertae sedis</taxon>
        <taxon>Mucoromycota</taxon>
        <taxon>Glomeromycotina</taxon>
        <taxon>Glomeromycetes</taxon>
        <taxon>Glomerales</taxon>
        <taxon>Glomeraceae</taxon>
        <taxon>Rhizophagus</taxon>
    </lineage>
</organism>
<protein>
    <submittedName>
        <fullName evidence="1">Uncharacterized protein</fullName>
    </submittedName>
</protein>
<dbReference type="Proteomes" id="UP000234323">
    <property type="component" value="Unassembled WGS sequence"/>
</dbReference>
<dbReference type="VEuPathDB" id="FungiDB:RhiirA1_458008"/>
<dbReference type="AlphaFoldDB" id="A0A2I1GFW1"/>
<dbReference type="EMBL" id="LLXI01000390">
    <property type="protein sequence ID" value="PKY45512.1"/>
    <property type="molecule type" value="Genomic_DNA"/>
</dbReference>
<accession>A0A2I1GFW1</accession>
<gene>
    <name evidence="1" type="ORF">RhiirA4_460118</name>
</gene>
<name>A0A2I1GFW1_9GLOM</name>